<evidence type="ECO:0000259" key="1">
    <source>
        <dbReference type="Pfam" id="PF13274"/>
    </source>
</evidence>
<dbReference type="Proteomes" id="UP000199206">
    <property type="component" value="Unassembled WGS sequence"/>
</dbReference>
<feature type="domain" description="Antitoxin SocA-like Panacea" evidence="1">
    <location>
        <begin position="28"/>
        <end position="130"/>
    </location>
</feature>
<name>A0A1H8JWJ2_9SPHN</name>
<reference evidence="3" key="1">
    <citation type="submission" date="2016-10" db="EMBL/GenBank/DDBJ databases">
        <authorList>
            <person name="Varghese N."/>
            <person name="Submissions S."/>
        </authorList>
    </citation>
    <scope>NUCLEOTIDE SEQUENCE [LARGE SCALE GENOMIC DNA]</scope>
    <source>
        <strain evidence="3">S6-262</strain>
    </source>
</reference>
<sequence length="166" mass="18736">MHDARQVANFLLDYAEERGIALTNMAVLKHIYFAHGWHLATCSQPLISNRIEAWEHGPVIRSVYDCFKAFGSAAITSRATTIDWETGEVVEARATFSGETQALLHWTLNYYAGYGAFELSAITHEADGPWDRVWNARDGKVRLNMEISNKAIQDHFVHQLKTASVQ</sequence>
<gene>
    <name evidence="2" type="ORF">SAMN05192583_3704</name>
</gene>
<dbReference type="OrthoDB" id="9799173at2"/>
<dbReference type="InterPro" id="IPR025272">
    <property type="entry name" value="SocA_Panacea"/>
</dbReference>
<proteinExistence type="predicted"/>
<dbReference type="Pfam" id="PF13274">
    <property type="entry name" value="SocA_Panacea"/>
    <property type="match status" value="1"/>
</dbReference>
<evidence type="ECO:0000313" key="2">
    <source>
        <dbReference type="EMBL" id="SEN85069.1"/>
    </source>
</evidence>
<keyword evidence="3" id="KW-1185">Reference proteome</keyword>
<dbReference type="STRING" id="1166340.SAMN05192583_3704"/>
<organism evidence="2 3">
    <name type="scientific">Sphingomonas gellani</name>
    <dbReference type="NCBI Taxonomy" id="1166340"/>
    <lineage>
        <taxon>Bacteria</taxon>
        <taxon>Pseudomonadati</taxon>
        <taxon>Pseudomonadota</taxon>
        <taxon>Alphaproteobacteria</taxon>
        <taxon>Sphingomonadales</taxon>
        <taxon>Sphingomonadaceae</taxon>
        <taxon>Sphingomonas</taxon>
    </lineage>
</organism>
<accession>A0A1H8JWJ2</accession>
<evidence type="ECO:0000313" key="3">
    <source>
        <dbReference type="Proteomes" id="UP000199206"/>
    </source>
</evidence>
<protein>
    <submittedName>
        <fullName evidence="2">Uncharacterized phage-associated protein</fullName>
    </submittedName>
</protein>
<dbReference type="EMBL" id="FOCF01000017">
    <property type="protein sequence ID" value="SEN85069.1"/>
    <property type="molecule type" value="Genomic_DNA"/>
</dbReference>
<dbReference type="RefSeq" id="WP_093667183.1">
    <property type="nucleotide sequence ID" value="NZ_FOCF01000017.1"/>
</dbReference>
<dbReference type="AlphaFoldDB" id="A0A1H8JWJ2"/>